<dbReference type="RefSeq" id="WP_145346817.1">
    <property type="nucleotide sequence ID" value="NZ_CP036261.1"/>
</dbReference>
<protein>
    <recommendedName>
        <fullName evidence="3">Acetyltransferase</fullName>
    </recommendedName>
</protein>
<evidence type="ECO:0000313" key="1">
    <source>
        <dbReference type="EMBL" id="QDS89231.1"/>
    </source>
</evidence>
<keyword evidence="2" id="KW-1185">Reference proteome</keyword>
<accession>A0A517M2Y6</accession>
<dbReference type="OrthoDB" id="9810649at2"/>
<dbReference type="EMBL" id="CP036261">
    <property type="protein sequence ID" value="QDS89231.1"/>
    <property type="molecule type" value="Genomic_DNA"/>
</dbReference>
<proteinExistence type="predicted"/>
<dbReference type="Proteomes" id="UP000319557">
    <property type="component" value="Chromosome"/>
</dbReference>
<sequence>MFVKERATGDLVRIERVDELANPQSSCVLGWRQAGEEEQEVMQFRKEGLVFPSNEPLPQCWCDAHYQCTDIAKRYTPVGH</sequence>
<evidence type="ECO:0008006" key="3">
    <source>
        <dbReference type="Google" id="ProtNLM"/>
    </source>
</evidence>
<dbReference type="AlphaFoldDB" id="A0A517M2Y6"/>
<dbReference type="KEGG" id="ruv:EC9_34280"/>
<gene>
    <name evidence="1" type="ORF">EC9_34280</name>
</gene>
<reference evidence="1 2" key="1">
    <citation type="submission" date="2019-02" db="EMBL/GenBank/DDBJ databases">
        <title>Deep-cultivation of Planctomycetes and their phenomic and genomic characterization uncovers novel biology.</title>
        <authorList>
            <person name="Wiegand S."/>
            <person name="Jogler M."/>
            <person name="Boedeker C."/>
            <person name="Pinto D."/>
            <person name="Vollmers J."/>
            <person name="Rivas-Marin E."/>
            <person name="Kohn T."/>
            <person name="Peeters S.H."/>
            <person name="Heuer A."/>
            <person name="Rast P."/>
            <person name="Oberbeckmann S."/>
            <person name="Bunk B."/>
            <person name="Jeske O."/>
            <person name="Meyerdierks A."/>
            <person name="Storesund J.E."/>
            <person name="Kallscheuer N."/>
            <person name="Luecker S."/>
            <person name="Lage O.M."/>
            <person name="Pohl T."/>
            <person name="Merkel B.J."/>
            <person name="Hornburger P."/>
            <person name="Mueller R.-W."/>
            <person name="Bruemmer F."/>
            <person name="Labrenz M."/>
            <person name="Spormann A.M."/>
            <person name="Op den Camp H."/>
            <person name="Overmann J."/>
            <person name="Amann R."/>
            <person name="Jetten M.S.M."/>
            <person name="Mascher T."/>
            <person name="Medema M.H."/>
            <person name="Devos D.P."/>
            <person name="Kaster A.-K."/>
            <person name="Ovreas L."/>
            <person name="Rohde M."/>
            <person name="Galperin M.Y."/>
            <person name="Jogler C."/>
        </authorList>
    </citation>
    <scope>NUCLEOTIDE SEQUENCE [LARGE SCALE GENOMIC DNA]</scope>
    <source>
        <strain evidence="1 2">EC9</strain>
    </source>
</reference>
<organism evidence="1 2">
    <name type="scientific">Rosistilla ulvae</name>
    <dbReference type="NCBI Taxonomy" id="1930277"/>
    <lineage>
        <taxon>Bacteria</taxon>
        <taxon>Pseudomonadati</taxon>
        <taxon>Planctomycetota</taxon>
        <taxon>Planctomycetia</taxon>
        <taxon>Pirellulales</taxon>
        <taxon>Pirellulaceae</taxon>
        <taxon>Rosistilla</taxon>
    </lineage>
</organism>
<evidence type="ECO:0000313" key="2">
    <source>
        <dbReference type="Proteomes" id="UP000319557"/>
    </source>
</evidence>
<name>A0A517M2Y6_9BACT</name>